<dbReference type="PRINTS" id="PR01410">
    <property type="entry name" value="CCBIOGENESIS"/>
</dbReference>
<evidence type="ECO:0000256" key="3">
    <source>
        <dbReference type="ARBA" id="ARBA00022475"/>
    </source>
</evidence>
<dbReference type="PRINTS" id="PR01411">
    <property type="entry name" value="CCMFBIOGNSIS"/>
</dbReference>
<dbReference type="GO" id="GO:0020037">
    <property type="term" value="F:heme binding"/>
    <property type="evidence" value="ECO:0007669"/>
    <property type="project" value="InterPro"/>
</dbReference>
<keyword evidence="3" id="KW-1003">Cell membrane</keyword>
<feature type="transmembrane region" description="Helical" evidence="11">
    <location>
        <begin position="311"/>
        <end position="331"/>
    </location>
</feature>
<sequence length="667" mass="72199">MIGEAGNFALVLALLLAVLQGTLPLAGAQRGDSRWMALAKPAAAGQFAFCTLAFGCLFYSFYANDFSLRYVVQHSNSLLPWQYRLSAAWGGHEGSLLLWTWLLSAWTFAAACLSRQLPREVQARLLGVLGLVAVGFLLFMLFTSNPFMRKLPAAPDGNDLNPLLQDAGMIAHPPLLYMGYVGFSVTFAFAIAALLGGRLDASWARWSRPWALAAWSFLTLGIAMGSFWAYYELGWGGWWFWDAVENASFMPWLVGTALLHSLIVTEKRGVFRSWTALLAILAFSLSLLGTFLVRSGVLTSVHAFATDPRRGAFILVYLAIVVGGSLLLYAWRAPRLRQRTAFTPMARESLLLLQNVVMLAATGTVLLGTLYPLLLDALGAGKISVGPPYFEKVFVPMMLPVLLLVAAGPFAGWRHGTLAQLAKRLRWPAAIALGAAAGVALLLRSSPMVALGLLLAAWILAGTAWQVLQQRGKLARQPRSWYGMLAAHTGLAVFVIGVTMVKGHELVQDVVLAPGQQATLGDYSFTLQKLEDVRGPNYTALRASVGVTRAGGGQAVAVLLPEQRRYKVAQDTMTEASIDRSLLRDLYVSLGDATGDGRYLLRIQVKPFVGWIWGGCLLFALGGFLAASDRRYRAARQHAHDREPGAGDAQPAAAPVLATGSLVREAP</sequence>
<dbReference type="InterPro" id="IPR002541">
    <property type="entry name" value="Cyt_c_assembly"/>
</dbReference>
<dbReference type="InterPro" id="IPR003568">
    <property type="entry name" value="Cyt_c_biogenesis_CcmF"/>
</dbReference>
<feature type="transmembrane region" description="Helical" evidence="11">
    <location>
        <begin position="480"/>
        <end position="501"/>
    </location>
</feature>
<feature type="transmembrane region" description="Helical" evidence="11">
    <location>
        <begin position="449"/>
        <end position="468"/>
    </location>
</feature>
<keyword evidence="6" id="KW-0201">Cytochrome c-type biogenesis</keyword>
<feature type="transmembrane region" description="Helical" evidence="11">
    <location>
        <begin position="177"/>
        <end position="197"/>
    </location>
</feature>
<feature type="domain" description="Cytochrome c assembly protein" evidence="12">
    <location>
        <begin position="89"/>
        <end position="295"/>
    </location>
</feature>
<dbReference type="GO" id="GO:0016829">
    <property type="term" value="F:lyase activity"/>
    <property type="evidence" value="ECO:0007669"/>
    <property type="project" value="UniProtKB-KW"/>
</dbReference>
<feature type="transmembrane region" description="Helical" evidence="11">
    <location>
        <begin position="6"/>
        <end position="26"/>
    </location>
</feature>
<evidence type="ECO:0000256" key="2">
    <source>
        <dbReference type="ARBA" id="ARBA00009186"/>
    </source>
</evidence>
<dbReference type="NCBIfam" id="NF007691">
    <property type="entry name" value="PRK10369.1"/>
    <property type="match status" value="1"/>
</dbReference>
<keyword evidence="14" id="KW-0456">Lyase</keyword>
<evidence type="ECO:0000256" key="7">
    <source>
        <dbReference type="ARBA" id="ARBA00022989"/>
    </source>
</evidence>
<organism evidence="14 15">
    <name type="scientific">Pseudoduganella guangdongensis</name>
    <dbReference type="NCBI Taxonomy" id="2692179"/>
    <lineage>
        <taxon>Bacteria</taxon>
        <taxon>Pseudomonadati</taxon>
        <taxon>Pseudomonadota</taxon>
        <taxon>Betaproteobacteria</taxon>
        <taxon>Burkholderiales</taxon>
        <taxon>Oxalobacteraceae</taxon>
        <taxon>Telluria group</taxon>
        <taxon>Pseudoduganella</taxon>
    </lineage>
</organism>
<dbReference type="RefSeq" id="WP_161027434.1">
    <property type="nucleotide sequence ID" value="NZ_WWCJ01000017.1"/>
</dbReference>
<name>A0A6N9HNS5_9BURK</name>
<feature type="transmembrane region" description="Helical" evidence="11">
    <location>
        <begin position="209"/>
        <end position="229"/>
    </location>
</feature>
<evidence type="ECO:0000256" key="4">
    <source>
        <dbReference type="ARBA" id="ARBA00022519"/>
    </source>
</evidence>
<evidence type="ECO:0000259" key="13">
    <source>
        <dbReference type="Pfam" id="PF16327"/>
    </source>
</evidence>
<evidence type="ECO:0000256" key="6">
    <source>
        <dbReference type="ARBA" id="ARBA00022748"/>
    </source>
</evidence>
<dbReference type="InterPro" id="IPR032523">
    <property type="entry name" value="CcmF_C"/>
</dbReference>
<evidence type="ECO:0000256" key="1">
    <source>
        <dbReference type="ARBA" id="ARBA00004429"/>
    </source>
</evidence>
<dbReference type="GO" id="GO:0005886">
    <property type="term" value="C:plasma membrane"/>
    <property type="evidence" value="ECO:0007669"/>
    <property type="project" value="UniProtKB-SubCell"/>
</dbReference>
<feature type="transmembrane region" description="Helical" evidence="11">
    <location>
        <begin position="352"/>
        <end position="373"/>
    </location>
</feature>
<evidence type="ECO:0000313" key="14">
    <source>
        <dbReference type="EMBL" id="MYN04472.1"/>
    </source>
</evidence>
<dbReference type="GO" id="GO:0015232">
    <property type="term" value="F:heme transmembrane transporter activity"/>
    <property type="evidence" value="ECO:0007669"/>
    <property type="project" value="InterPro"/>
</dbReference>
<feature type="transmembrane region" description="Helical" evidence="11">
    <location>
        <begin position="608"/>
        <end position="627"/>
    </location>
</feature>
<evidence type="ECO:0000256" key="10">
    <source>
        <dbReference type="SAM" id="MobiDB-lite"/>
    </source>
</evidence>
<dbReference type="InterPro" id="IPR003567">
    <property type="entry name" value="Cyt_c_biogenesis"/>
</dbReference>
<keyword evidence="5 11" id="KW-0812">Transmembrane</keyword>
<accession>A0A6N9HNS5</accession>
<dbReference type="GO" id="GO:0017004">
    <property type="term" value="P:cytochrome complex assembly"/>
    <property type="evidence" value="ECO:0007669"/>
    <property type="project" value="UniProtKB-KW"/>
</dbReference>
<evidence type="ECO:0000313" key="15">
    <source>
        <dbReference type="Proteomes" id="UP000448575"/>
    </source>
</evidence>
<gene>
    <name evidence="14" type="ORF">GTP41_20480</name>
</gene>
<keyword evidence="15" id="KW-1185">Reference proteome</keyword>
<evidence type="ECO:0000256" key="5">
    <source>
        <dbReference type="ARBA" id="ARBA00022692"/>
    </source>
</evidence>
<evidence type="ECO:0000256" key="11">
    <source>
        <dbReference type="SAM" id="Phobius"/>
    </source>
</evidence>
<dbReference type="PANTHER" id="PTHR43653:SF1">
    <property type="entry name" value="CYTOCHROME C-TYPE BIOGENESIS PROTEIN CCMF"/>
    <property type="match status" value="1"/>
</dbReference>
<feature type="transmembrane region" description="Helical" evidence="11">
    <location>
        <begin position="125"/>
        <end position="142"/>
    </location>
</feature>
<evidence type="ECO:0000259" key="12">
    <source>
        <dbReference type="Pfam" id="PF01578"/>
    </source>
</evidence>
<keyword evidence="8 11" id="KW-0472">Membrane</keyword>
<keyword evidence="4" id="KW-0997">Cell inner membrane</keyword>
<comment type="function">
    <text evidence="9">Required for the biogenesis of c-type cytochromes. Possible subunit of a heme lyase.</text>
</comment>
<keyword evidence="7 11" id="KW-1133">Transmembrane helix</keyword>
<proteinExistence type="inferred from homology"/>
<dbReference type="Proteomes" id="UP000448575">
    <property type="component" value="Unassembled WGS sequence"/>
</dbReference>
<feature type="domain" description="Cytochrome c-type biogenesis protein CcmF C-terminal" evidence="13">
    <location>
        <begin position="315"/>
        <end position="630"/>
    </location>
</feature>
<feature type="transmembrane region" description="Helical" evidence="11">
    <location>
        <begin position="277"/>
        <end position="305"/>
    </location>
</feature>
<reference evidence="14 15" key="1">
    <citation type="submission" date="2019-12" db="EMBL/GenBank/DDBJ databases">
        <title>Novel species isolated from a subtropical stream in China.</title>
        <authorList>
            <person name="Lu H."/>
        </authorList>
    </citation>
    <scope>NUCLEOTIDE SEQUENCE [LARGE SCALE GENOMIC DNA]</scope>
    <source>
        <strain evidence="14 15">DS3</strain>
    </source>
</reference>
<comment type="caution">
    <text evidence="14">The sequence shown here is derived from an EMBL/GenBank/DDBJ whole genome shotgun (WGS) entry which is preliminary data.</text>
</comment>
<dbReference type="EMBL" id="WWCJ01000017">
    <property type="protein sequence ID" value="MYN04472.1"/>
    <property type="molecule type" value="Genomic_DNA"/>
</dbReference>
<protein>
    <submittedName>
        <fullName evidence="14">Heme lyase CcmF/NrfE family subunit</fullName>
    </submittedName>
</protein>
<feature type="region of interest" description="Disordered" evidence="10">
    <location>
        <begin position="636"/>
        <end position="667"/>
    </location>
</feature>
<dbReference type="Pfam" id="PF01578">
    <property type="entry name" value="Cytochrom_C_asm"/>
    <property type="match status" value="1"/>
</dbReference>
<feature type="compositionally biased region" description="Low complexity" evidence="10">
    <location>
        <begin position="646"/>
        <end position="660"/>
    </location>
</feature>
<dbReference type="PANTHER" id="PTHR43653">
    <property type="entry name" value="CYTOCHROME C ASSEMBLY PROTEIN-RELATED"/>
    <property type="match status" value="1"/>
</dbReference>
<dbReference type="NCBIfam" id="TIGR00353">
    <property type="entry name" value="nrfE"/>
    <property type="match status" value="1"/>
</dbReference>
<evidence type="ECO:0000256" key="8">
    <source>
        <dbReference type="ARBA" id="ARBA00023136"/>
    </source>
</evidence>
<feature type="compositionally biased region" description="Basic and acidic residues" evidence="10">
    <location>
        <begin position="636"/>
        <end position="645"/>
    </location>
</feature>
<feature type="transmembrane region" description="Helical" evidence="11">
    <location>
        <begin position="249"/>
        <end position="265"/>
    </location>
</feature>
<comment type="similarity">
    <text evidence="2">Belongs to the CcmF/CycK/Ccl1/NrfE/CcsA family.</text>
</comment>
<feature type="transmembrane region" description="Helical" evidence="11">
    <location>
        <begin position="393"/>
        <end position="413"/>
    </location>
</feature>
<feature type="transmembrane region" description="Helical" evidence="11">
    <location>
        <begin position="38"/>
        <end position="62"/>
    </location>
</feature>
<comment type="subcellular location">
    <subcellularLocation>
        <location evidence="1">Cell inner membrane</location>
        <topology evidence="1">Multi-pass membrane protein</topology>
    </subcellularLocation>
</comment>
<dbReference type="Pfam" id="PF16327">
    <property type="entry name" value="CcmF_C"/>
    <property type="match status" value="1"/>
</dbReference>
<dbReference type="AlphaFoldDB" id="A0A6N9HNS5"/>
<evidence type="ECO:0000256" key="9">
    <source>
        <dbReference type="ARBA" id="ARBA00037230"/>
    </source>
</evidence>
<feature type="transmembrane region" description="Helical" evidence="11">
    <location>
        <begin position="425"/>
        <end position="443"/>
    </location>
</feature>